<keyword evidence="5 7" id="KW-1133">Transmembrane helix</keyword>
<keyword evidence="6 7" id="KW-0472">Membrane</keyword>
<keyword evidence="4 7" id="KW-0812">Transmembrane</keyword>
<reference evidence="8 9" key="1">
    <citation type="submission" date="2022-11" db="EMBL/GenBank/DDBJ databases">
        <title>Study of microbial diversity in lake waters.</title>
        <authorList>
            <person name="Zhang J."/>
        </authorList>
    </citation>
    <scope>NUCLEOTIDE SEQUENCE [LARGE SCALE GENOMIC DNA]</scope>
    <source>
        <strain evidence="8 9">DT12</strain>
    </source>
</reference>
<accession>A0ABT3WYF1</accession>
<evidence type="ECO:0000256" key="6">
    <source>
        <dbReference type="ARBA" id="ARBA00023136"/>
    </source>
</evidence>
<comment type="similarity">
    <text evidence="2">Belongs to the DoxX family.</text>
</comment>
<evidence type="ECO:0000313" key="9">
    <source>
        <dbReference type="Proteomes" id="UP001208017"/>
    </source>
</evidence>
<feature type="transmembrane region" description="Helical" evidence="7">
    <location>
        <begin position="54"/>
        <end position="77"/>
    </location>
</feature>
<keyword evidence="9" id="KW-1185">Reference proteome</keyword>
<evidence type="ECO:0000256" key="2">
    <source>
        <dbReference type="ARBA" id="ARBA00006679"/>
    </source>
</evidence>
<dbReference type="InterPro" id="IPR032808">
    <property type="entry name" value="DoxX"/>
</dbReference>
<evidence type="ECO:0000256" key="3">
    <source>
        <dbReference type="ARBA" id="ARBA00022475"/>
    </source>
</evidence>
<dbReference type="Proteomes" id="UP001208017">
    <property type="component" value="Unassembled WGS sequence"/>
</dbReference>
<evidence type="ECO:0000313" key="8">
    <source>
        <dbReference type="EMBL" id="MCX7569698.1"/>
    </source>
</evidence>
<organism evidence="8 9">
    <name type="scientific">Tumebacillus lacus</name>
    <dbReference type="NCBI Taxonomy" id="2995335"/>
    <lineage>
        <taxon>Bacteria</taxon>
        <taxon>Bacillati</taxon>
        <taxon>Bacillota</taxon>
        <taxon>Bacilli</taxon>
        <taxon>Bacillales</taxon>
        <taxon>Alicyclobacillaceae</taxon>
        <taxon>Tumebacillus</taxon>
    </lineage>
</organism>
<evidence type="ECO:0000256" key="5">
    <source>
        <dbReference type="ARBA" id="ARBA00022989"/>
    </source>
</evidence>
<dbReference type="Pfam" id="PF07681">
    <property type="entry name" value="DoxX"/>
    <property type="match status" value="1"/>
</dbReference>
<protein>
    <submittedName>
        <fullName evidence="8">DoxX family protein</fullName>
    </submittedName>
</protein>
<feature type="transmembrane region" description="Helical" evidence="7">
    <location>
        <begin position="29"/>
        <end position="47"/>
    </location>
</feature>
<keyword evidence="3" id="KW-1003">Cell membrane</keyword>
<name>A0ABT3WYF1_9BACL</name>
<dbReference type="EMBL" id="JAPMLT010000002">
    <property type="protein sequence ID" value="MCX7569698.1"/>
    <property type="molecule type" value="Genomic_DNA"/>
</dbReference>
<comment type="subcellular location">
    <subcellularLocation>
        <location evidence="1">Cell membrane</location>
        <topology evidence="1">Multi-pass membrane protein</topology>
    </subcellularLocation>
</comment>
<feature type="transmembrane region" description="Helical" evidence="7">
    <location>
        <begin position="83"/>
        <end position="104"/>
    </location>
</feature>
<comment type="caution">
    <text evidence="8">The sequence shown here is derived from an EMBL/GenBank/DDBJ whole genome shotgun (WGS) entry which is preliminary data.</text>
</comment>
<dbReference type="PANTHER" id="PTHR33452">
    <property type="entry name" value="OXIDOREDUCTASE CATD-RELATED"/>
    <property type="match status" value="1"/>
</dbReference>
<sequence length="126" mass="13157">MTILRLALGLSFLLHGLQKMQMGLDKVGGFFASLGLPSFLAYPVGYIELIGGALLILGLFSRYIAAAFGVVMVGAIFTAKLKGGYVGGMELEVLLLAMSAYFAISGQSGYGLSSVLSGDKKDPVTL</sequence>
<dbReference type="PANTHER" id="PTHR33452:SF1">
    <property type="entry name" value="INNER MEMBRANE PROTEIN YPHA-RELATED"/>
    <property type="match status" value="1"/>
</dbReference>
<evidence type="ECO:0000256" key="1">
    <source>
        <dbReference type="ARBA" id="ARBA00004651"/>
    </source>
</evidence>
<dbReference type="InterPro" id="IPR051907">
    <property type="entry name" value="DoxX-like_oxidoreductase"/>
</dbReference>
<evidence type="ECO:0000256" key="7">
    <source>
        <dbReference type="SAM" id="Phobius"/>
    </source>
</evidence>
<gene>
    <name evidence="8" type="ORF">OS242_06950</name>
</gene>
<evidence type="ECO:0000256" key="4">
    <source>
        <dbReference type="ARBA" id="ARBA00022692"/>
    </source>
</evidence>
<proteinExistence type="inferred from homology"/>